<organism evidence="18">
    <name type="scientific">Adenoviridae sp</name>
    <dbReference type="NCBI Taxonomy" id="2558248"/>
    <lineage>
        <taxon>Viruses</taxon>
        <taxon>Varidnaviria</taxon>
        <taxon>Bamfordvirae</taxon>
        <taxon>Preplasmiviricota</taxon>
        <taxon>Polisuviricotina</taxon>
        <taxon>Pharingeaviricetes</taxon>
        <taxon>Rowavirales</taxon>
        <taxon>Adenoviridae</taxon>
    </lineage>
</organism>
<dbReference type="Pfam" id="PF03678">
    <property type="entry name" value="Adeno_hexon_C"/>
    <property type="match status" value="1"/>
</dbReference>
<keyword evidence="4 15" id="KW-0167">Capsid protein</keyword>
<name>A0A7D5UA97_9ADEN</name>
<comment type="subunit">
    <text evidence="15">Homotrimer.</text>
</comment>
<keyword evidence="12" id="KW-1160">Virus entry into host cell</keyword>
<dbReference type="Gene3D" id="3.90.39.10">
    <property type="entry name" value="Hexon Major Viral Coat Protein, domain 2"/>
    <property type="match status" value="1"/>
</dbReference>
<dbReference type="InterPro" id="IPR016112">
    <property type="entry name" value="VP_dsDNA_II"/>
</dbReference>
<evidence type="ECO:0000256" key="9">
    <source>
        <dbReference type="ARBA" id="ARBA00022952"/>
    </source>
</evidence>
<evidence type="ECO:0000256" key="13">
    <source>
        <dbReference type="ARBA" id="ARBA00024662"/>
    </source>
</evidence>
<evidence type="ECO:0000259" key="17">
    <source>
        <dbReference type="Pfam" id="PF03678"/>
    </source>
</evidence>
<dbReference type="GO" id="GO:0046718">
    <property type="term" value="P:symbiont entry into host cell"/>
    <property type="evidence" value="ECO:0007669"/>
    <property type="project" value="UniProtKB-UniRule"/>
</dbReference>
<dbReference type="GO" id="GO:0042025">
    <property type="term" value="C:host cell nucleus"/>
    <property type="evidence" value="ECO:0007669"/>
    <property type="project" value="UniProtKB-SubCell"/>
</dbReference>
<keyword evidence="8 15" id="KW-0426">Late protein</keyword>
<reference evidence="18" key="1">
    <citation type="submission" date="2020-01" db="EMBL/GenBank/DDBJ databases">
        <title>Viral genomes from wild and zoo birds in China.</title>
        <authorList>
            <person name="Yang Z."/>
            <person name="Shan T."/>
            <person name="Yang S."/>
            <person name="Zhang W."/>
        </authorList>
    </citation>
    <scope>NUCLEOTIDE SEQUENCE</scope>
    <source>
        <strain evidence="18">Gbk055ade1nc</strain>
    </source>
</reference>
<proteinExistence type="evidence at transcript level"/>
<dbReference type="EMBL" id="MT138097">
    <property type="protein sequence ID" value="QLI49917.1"/>
    <property type="molecule type" value="Genomic_DNA"/>
</dbReference>
<dbReference type="SUPFAM" id="SSF49749">
    <property type="entry name" value="Group II dsDNA viruses VP"/>
    <property type="match status" value="2"/>
</dbReference>
<sequence length="912" mass="102806">MEPQRDFFHISGKSAREYLSENLVSFITATQNYFDLGNKFRDPFVAPTAGVTTDRSQKLHLRIVPIQTEDNENYYRARFTLNVGDNRVVDMGSSYFDIRGVLDRGHSFKPYSGTAYNPSAPASSLPNCIIPSDGAESQRNCVVQVPDVNGSDVNYTGVFPSPCGDYSTSEVLDEEGVDQCKGRIVLPPDETQIAPTYGSYSRPVDANGAIYKPTTGYTYYNVGTTSSDNDCVVVCDEADIYTPDTHVIHRGSEDFQMTAMSNRVNYIGFRDNFVGIMYYNSGSNQGSFSSQTQQLNVVMDLNDRNSELSYQYLLADLSDRYRYFALWNQAVDSYDRGVRILENQGYEEGPPARCYSDDGLSDPIDANSQVNLYRNGTATVAGSVVGQGHGNLRSVQMNLTYCLQRTFLYANVAMYLPDRYKFTPDGVVNAPTDPSLYDYMNMRLPRPNIIETWTNIGSRWSLDVMDNVNPFNHHRNSGLKYRSELLGNGRYCKFHIQVPQKFFALKNLLLLPGTYNYEWFFRKDPNMVLQSTLGNDLRADGATITYTEINLYVACFPMAYDTVSELELMLRNASNDQNFSEYLGAVNNLYQIPPNQQTVVVNIPDRSWGAFRGWSFNRIKAQETPLTGATKDPNFLYSGTIPYLDGTFYLTHTFNRVSIQWDSSVPWPGNDRLLMPNWFEIKRRDGQDSEGFRMAQSSITKDWFMVQMAANYNQAYQGYSLPHHARWYGFLDNFEPMSRQVPDYTQSDLFDLYTYYLNGFSSDGGATGLAGNLATDKAIWNNTGFTNCGSINGLLNTGHPYVSNWPYPLIGDDAVTSQITETKFLCDKYMWMIPFSSNFLNMGTLTDLGQSVLYSNSSHSLSMVFDVDPMPEATYLMLLFGVFDQVVVNQPTRSGISVAYLRLPFSAGSAAT</sequence>
<dbReference type="Pfam" id="PF01065">
    <property type="entry name" value="Adeno_hexon"/>
    <property type="match status" value="1"/>
</dbReference>
<evidence type="ECO:0000256" key="5">
    <source>
        <dbReference type="ARBA" id="ARBA00022562"/>
    </source>
</evidence>
<evidence type="ECO:0000256" key="10">
    <source>
        <dbReference type="ARBA" id="ARBA00023120"/>
    </source>
</evidence>
<keyword evidence="9" id="KW-1177">Microtubular inwards viral transport</keyword>
<evidence type="ECO:0000256" key="15">
    <source>
        <dbReference type="RuleBase" id="RU361265"/>
    </source>
</evidence>
<comment type="similarity">
    <text evidence="1 15">Belongs to the adenoviridae hexon protein family.</text>
</comment>
<evidence type="ECO:0000256" key="6">
    <source>
        <dbReference type="ARBA" id="ARBA00022581"/>
    </source>
</evidence>
<dbReference type="Gene3D" id="3.90.249.10">
    <property type="entry name" value="Hexon Major Viral Coat Protein, domain 3"/>
    <property type="match status" value="2"/>
</dbReference>
<dbReference type="Gene3D" id="2.70.9.10">
    <property type="entry name" value="Adenovirus Type 2 Hexon, domain 4"/>
    <property type="match status" value="2"/>
</dbReference>
<protein>
    <recommendedName>
        <fullName evidence="2 15">Hexon protein</fullName>
        <shortName evidence="15">CP-H</shortName>
    </recommendedName>
    <alternativeName>
        <fullName evidence="14 15">Protein II</fullName>
    </alternativeName>
</protein>
<feature type="domain" description="Adenovirus Pll hexon N-terminal" evidence="16">
    <location>
        <begin position="2"/>
        <end position="571"/>
    </location>
</feature>
<evidence type="ECO:0000256" key="2">
    <source>
        <dbReference type="ARBA" id="ARBA00019716"/>
    </source>
</evidence>
<evidence type="ECO:0000256" key="8">
    <source>
        <dbReference type="ARBA" id="ARBA00022921"/>
    </source>
</evidence>
<comment type="function">
    <text evidence="13">Major capsid protein that self-associates to form 240 hexon trimers, each in the shape of a hexagon, building most of the pseudo T=25 capsid. Assembled into trimeric units with the help of the chaperone shutoff protein. Transported by pre-protein VI to the nucleus where it associates with other structural proteins to form an empty capsid. Might be involved, through its interaction with host dyneins, in the intracellular microtubule-dependent transport of incoming viral capsid to the nucleus.</text>
</comment>
<evidence type="ECO:0000256" key="7">
    <source>
        <dbReference type="ARBA" id="ARBA00022844"/>
    </source>
</evidence>
<dbReference type="InterPro" id="IPR016108">
    <property type="entry name" value="Adenovirus_Pll_hexon_C"/>
</dbReference>
<keyword evidence="3" id="KW-0597">Phosphoprotein</keyword>
<keyword evidence="11 15" id="KW-1148">T=25 icosahedral capsid protein</keyword>
<evidence type="ECO:0000256" key="12">
    <source>
        <dbReference type="ARBA" id="ARBA00023296"/>
    </source>
</evidence>
<evidence type="ECO:0000256" key="3">
    <source>
        <dbReference type="ARBA" id="ARBA00022553"/>
    </source>
</evidence>
<evidence type="ECO:0000256" key="14">
    <source>
        <dbReference type="ARBA" id="ARBA00032254"/>
    </source>
</evidence>
<keyword evidence="6" id="KW-0945">Host-virus interaction</keyword>
<dbReference type="InterPro" id="IPR016110">
    <property type="entry name" value="Adenovirus_Pll_hexon_sub3"/>
</dbReference>
<dbReference type="GO" id="GO:0075521">
    <property type="term" value="P:microtubule-dependent intracellular transport of viral material towards nucleus"/>
    <property type="evidence" value="ECO:0007669"/>
    <property type="project" value="UniProtKB-UniRule"/>
</dbReference>
<evidence type="ECO:0000256" key="11">
    <source>
        <dbReference type="ARBA" id="ARBA00023275"/>
    </source>
</evidence>
<keyword evidence="5 15" id="KW-1048">Host nucleus</keyword>
<keyword evidence="10" id="KW-1176">Cytoplasmic inwards viral transport</keyword>
<dbReference type="GO" id="GO:0039623">
    <property type="term" value="C:T=25 icosahedral viral capsid"/>
    <property type="evidence" value="ECO:0007669"/>
    <property type="project" value="UniProtKB-UniRule"/>
</dbReference>
<evidence type="ECO:0000256" key="4">
    <source>
        <dbReference type="ARBA" id="ARBA00022561"/>
    </source>
</evidence>
<accession>A0A7D5UA97</accession>
<comment type="induction">
    <text evidence="15">Expressed in the late phase of the viral replicative cycle.</text>
</comment>
<evidence type="ECO:0000259" key="16">
    <source>
        <dbReference type="Pfam" id="PF01065"/>
    </source>
</evidence>
<feature type="domain" description="Adenovirus Pll hexon C-terminal" evidence="17">
    <location>
        <begin position="572"/>
        <end position="817"/>
    </location>
</feature>
<comment type="subcellular location">
    <subcellularLocation>
        <location evidence="15">Virion</location>
    </subcellularLocation>
    <subcellularLocation>
        <location evidence="15">Host nucleus</location>
    </subcellularLocation>
</comment>
<dbReference type="InterPro" id="IPR044942">
    <property type="entry name" value="Adenovirus_Pll_hexon_sub2"/>
</dbReference>
<dbReference type="InterPro" id="IPR016107">
    <property type="entry name" value="Adenovirus_Pll_hexon_N"/>
</dbReference>
<keyword evidence="7 15" id="KW-0946">Virion</keyword>
<evidence type="ECO:0000313" key="18">
    <source>
        <dbReference type="EMBL" id="QLI49917.1"/>
    </source>
</evidence>
<dbReference type="GO" id="GO:0043657">
    <property type="term" value="C:host cell"/>
    <property type="evidence" value="ECO:0007669"/>
    <property type="project" value="GOC"/>
</dbReference>
<evidence type="ECO:0000256" key="1">
    <source>
        <dbReference type="ARBA" id="ARBA00008659"/>
    </source>
</evidence>